<evidence type="ECO:0000313" key="2">
    <source>
        <dbReference type="Proteomes" id="UP000801492"/>
    </source>
</evidence>
<dbReference type="InterPro" id="IPR006357">
    <property type="entry name" value="HAD-SF_hydro_IIA"/>
</dbReference>
<dbReference type="NCBIfam" id="TIGR01460">
    <property type="entry name" value="HAD-SF-IIA"/>
    <property type="match status" value="1"/>
</dbReference>
<dbReference type="PANTHER" id="PTHR19288">
    <property type="entry name" value="4-NITROPHENYLPHOSPHATASE-RELATED"/>
    <property type="match status" value="1"/>
</dbReference>
<reference evidence="1" key="1">
    <citation type="submission" date="2019-08" db="EMBL/GenBank/DDBJ databases">
        <title>The genome of the North American firefly Photinus pyralis.</title>
        <authorList>
            <consortium name="Photinus pyralis genome working group"/>
            <person name="Fallon T.R."/>
            <person name="Sander Lower S.E."/>
            <person name="Weng J.-K."/>
        </authorList>
    </citation>
    <scope>NUCLEOTIDE SEQUENCE</scope>
    <source>
        <strain evidence="1">TRF0915ILg1</strain>
        <tissue evidence="1">Whole body</tissue>
    </source>
</reference>
<dbReference type="EMBL" id="VTPC01000791">
    <property type="protein sequence ID" value="KAF2904358.1"/>
    <property type="molecule type" value="Genomic_DNA"/>
</dbReference>
<organism evidence="1 2">
    <name type="scientific">Ignelater luminosus</name>
    <name type="common">Cucubano</name>
    <name type="synonym">Pyrophorus luminosus</name>
    <dbReference type="NCBI Taxonomy" id="2038154"/>
    <lineage>
        <taxon>Eukaryota</taxon>
        <taxon>Metazoa</taxon>
        <taxon>Ecdysozoa</taxon>
        <taxon>Arthropoda</taxon>
        <taxon>Hexapoda</taxon>
        <taxon>Insecta</taxon>
        <taxon>Pterygota</taxon>
        <taxon>Neoptera</taxon>
        <taxon>Endopterygota</taxon>
        <taxon>Coleoptera</taxon>
        <taxon>Polyphaga</taxon>
        <taxon>Elateriformia</taxon>
        <taxon>Elateroidea</taxon>
        <taxon>Elateridae</taxon>
        <taxon>Agrypninae</taxon>
        <taxon>Pyrophorini</taxon>
        <taxon>Ignelater</taxon>
    </lineage>
</organism>
<dbReference type="InterPro" id="IPR036412">
    <property type="entry name" value="HAD-like_sf"/>
</dbReference>
<proteinExistence type="predicted"/>
<evidence type="ECO:0008006" key="3">
    <source>
        <dbReference type="Google" id="ProtNLM"/>
    </source>
</evidence>
<dbReference type="SUPFAM" id="SSF56784">
    <property type="entry name" value="HAD-like"/>
    <property type="match status" value="1"/>
</dbReference>
<accession>A0A8K0DDU9</accession>
<comment type="caution">
    <text evidence="1">The sequence shown here is derived from an EMBL/GenBank/DDBJ whole genome shotgun (WGS) entry which is preliminary data.</text>
</comment>
<dbReference type="OrthoDB" id="413953at2759"/>
<keyword evidence="2" id="KW-1185">Reference proteome</keyword>
<dbReference type="Gene3D" id="3.40.50.1000">
    <property type="entry name" value="HAD superfamily/HAD-like"/>
    <property type="match status" value="2"/>
</dbReference>
<dbReference type="AlphaFoldDB" id="A0A8K0DDU9"/>
<dbReference type="Proteomes" id="UP000801492">
    <property type="component" value="Unassembled WGS sequence"/>
</dbReference>
<name>A0A8K0DDU9_IGNLU</name>
<evidence type="ECO:0000313" key="1">
    <source>
        <dbReference type="EMBL" id="KAF2904358.1"/>
    </source>
</evidence>
<gene>
    <name evidence="1" type="ORF">ILUMI_01816</name>
</gene>
<dbReference type="InterPro" id="IPR023214">
    <property type="entry name" value="HAD_sf"/>
</dbReference>
<dbReference type="PANTHER" id="PTHR19288:SF4">
    <property type="entry name" value="RE04130P-RELATED"/>
    <property type="match status" value="1"/>
</dbReference>
<sequence>MLKDLASLSDSEIKSFLDSFDIVLCDCDGVVWKLNNPIPGVKDTLTKLRELGKQIRFVSNNCSYRMEDFQKKLNNCHFDVQLDNTAFPTLAIISYLKKINFKKEIYLFGFPAMRQEFLKAGFKLAHSGPDRIEERIDELPSHFKDNEEVGAVIIDIDLNINYIKLLKAMVYLQRSEVLFITGGADTKVPMGFNIMLIGPRYFRNILEDFSDRKALAFGKPSKNFNDFIVENFNIEDPSRTLFVGDR</sequence>
<dbReference type="Pfam" id="PF13344">
    <property type="entry name" value="Hydrolase_6"/>
    <property type="match status" value="1"/>
</dbReference>
<dbReference type="GO" id="GO:0005737">
    <property type="term" value="C:cytoplasm"/>
    <property type="evidence" value="ECO:0007669"/>
    <property type="project" value="TreeGrafter"/>
</dbReference>
<dbReference type="FunFam" id="3.40.50.1000:FF:000170">
    <property type="entry name" value="4-nitrophenylphosphatase"/>
    <property type="match status" value="1"/>
</dbReference>
<dbReference type="GO" id="GO:0016791">
    <property type="term" value="F:phosphatase activity"/>
    <property type="evidence" value="ECO:0007669"/>
    <property type="project" value="TreeGrafter"/>
</dbReference>
<protein>
    <recommendedName>
        <fullName evidence="3">4-nitrophenylphosphatase</fullName>
    </recommendedName>
</protein>